<comment type="caution">
    <text evidence="1">The sequence shown here is derived from an EMBL/GenBank/DDBJ whole genome shotgun (WGS) entry which is preliminary data.</text>
</comment>
<gene>
    <name evidence="1" type="ORF">Q9K02_05570</name>
</gene>
<protein>
    <recommendedName>
        <fullName evidence="3">Peptidase A2 domain-containing protein</fullName>
    </recommendedName>
</protein>
<dbReference type="PROSITE" id="PS00141">
    <property type="entry name" value="ASP_PROTEASE"/>
    <property type="match status" value="1"/>
</dbReference>
<accession>A0ABT9HNB2</accession>
<evidence type="ECO:0000313" key="2">
    <source>
        <dbReference type="Proteomes" id="UP001240639"/>
    </source>
</evidence>
<dbReference type="Proteomes" id="UP001240639">
    <property type="component" value="Unassembled WGS sequence"/>
</dbReference>
<keyword evidence="2" id="KW-1185">Reference proteome</keyword>
<organism evidence="1 2">
    <name type="scientific">Qipengyuania profundimaris</name>
    <dbReference type="NCBI Taxonomy" id="3067652"/>
    <lineage>
        <taxon>Bacteria</taxon>
        <taxon>Pseudomonadati</taxon>
        <taxon>Pseudomonadota</taxon>
        <taxon>Alphaproteobacteria</taxon>
        <taxon>Sphingomonadales</taxon>
        <taxon>Erythrobacteraceae</taxon>
        <taxon>Qipengyuania</taxon>
    </lineage>
</organism>
<dbReference type="RefSeq" id="WP_305931994.1">
    <property type="nucleotide sequence ID" value="NZ_JAVAIM010000001.1"/>
</dbReference>
<dbReference type="EMBL" id="JAVAIM010000001">
    <property type="protein sequence ID" value="MDP4574606.1"/>
    <property type="molecule type" value="Genomic_DNA"/>
</dbReference>
<evidence type="ECO:0000313" key="1">
    <source>
        <dbReference type="EMBL" id="MDP4574606.1"/>
    </source>
</evidence>
<dbReference type="InterPro" id="IPR001969">
    <property type="entry name" value="Aspartic_peptidase_AS"/>
</dbReference>
<name>A0ABT9HNB2_9SPHN</name>
<reference evidence="1 2" key="1">
    <citation type="submission" date="2023-08" db="EMBL/GenBank/DDBJ databases">
        <title>genomic of G39.</title>
        <authorList>
            <person name="Wang Y."/>
        </authorList>
    </citation>
    <scope>NUCLEOTIDE SEQUENCE [LARGE SCALE GENOMIC DNA]</scope>
    <source>
        <strain evidence="1 2">G39</strain>
    </source>
</reference>
<sequence length="245" mass="26980">MQLGTHDIAALIDTGATASLVPKRFVVREAIVDEWHIVSPLGSRIEPVIRPSIMFVNGVSVIKPKIAAARTRFPIIGTDILFAAERLTLGMAGMRFGSRPDLERAVATVACSAETVRRSGNTAISRVTATLEIDGQEHQVFIDTGRKATLSATAAAPLPKKSSRRSFDIRFNTLGQFRPSRLYRREAVIAVGQRNFTIRYEHYPKDHSCEEPFILGGGILEMFDLYIAPKDGIMCFFEPGDAFAN</sequence>
<proteinExistence type="predicted"/>
<evidence type="ECO:0008006" key="3">
    <source>
        <dbReference type="Google" id="ProtNLM"/>
    </source>
</evidence>